<dbReference type="SMART" id="SM00672">
    <property type="entry name" value="CAP10"/>
    <property type="match status" value="1"/>
</dbReference>
<feature type="transmembrane region" description="Helical" evidence="3">
    <location>
        <begin position="230"/>
        <end position="253"/>
    </location>
</feature>
<evidence type="ECO:0000256" key="1">
    <source>
        <dbReference type="ARBA" id="ARBA00010118"/>
    </source>
</evidence>
<dbReference type="GO" id="GO:0016740">
    <property type="term" value="F:transferase activity"/>
    <property type="evidence" value="ECO:0007669"/>
    <property type="project" value="UniProtKB-KW"/>
</dbReference>
<dbReference type="EMBL" id="ONZQ02000006">
    <property type="protein sequence ID" value="SPO02157.1"/>
    <property type="molecule type" value="Genomic_DNA"/>
</dbReference>
<feature type="transmembrane region" description="Helical" evidence="3">
    <location>
        <begin position="22"/>
        <end position="42"/>
    </location>
</feature>
<feature type="transmembrane region" description="Helical" evidence="3">
    <location>
        <begin position="197"/>
        <end position="218"/>
    </location>
</feature>
<comment type="similarity">
    <text evidence="1">Belongs to the glycosyltransferase 90 family.</text>
</comment>
<feature type="domain" description="Glycosyl transferase CAP10" evidence="4">
    <location>
        <begin position="597"/>
        <end position="900"/>
    </location>
</feature>
<accession>A0AAE8MZR2</accession>
<feature type="transmembrane region" description="Helical" evidence="3">
    <location>
        <begin position="349"/>
        <end position="370"/>
    </location>
</feature>
<dbReference type="PANTHER" id="PTHR12203:SF35">
    <property type="entry name" value="PROTEIN O-GLUCOSYLTRANSFERASE 1"/>
    <property type="match status" value="1"/>
</dbReference>
<keyword evidence="3" id="KW-0472">Membrane</keyword>
<feature type="transmembrane region" description="Helical" evidence="3">
    <location>
        <begin position="83"/>
        <end position="101"/>
    </location>
</feature>
<feature type="transmembrane region" description="Helical" evidence="3">
    <location>
        <begin position="150"/>
        <end position="176"/>
    </location>
</feature>
<evidence type="ECO:0000313" key="6">
    <source>
        <dbReference type="Proteomes" id="UP001187682"/>
    </source>
</evidence>
<evidence type="ECO:0000259" key="4">
    <source>
        <dbReference type="SMART" id="SM00672"/>
    </source>
</evidence>
<keyword evidence="2" id="KW-0808">Transferase</keyword>
<dbReference type="AlphaFoldDB" id="A0AAE8MZR2"/>
<keyword evidence="3" id="KW-0812">Transmembrane</keyword>
<organism evidence="5 6">
    <name type="scientific">Cephalotrichum gorgonifer</name>
    <dbReference type="NCBI Taxonomy" id="2041049"/>
    <lineage>
        <taxon>Eukaryota</taxon>
        <taxon>Fungi</taxon>
        <taxon>Dikarya</taxon>
        <taxon>Ascomycota</taxon>
        <taxon>Pezizomycotina</taxon>
        <taxon>Sordariomycetes</taxon>
        <taxon>Hypocreomycetidae</taxon>
        <taxon>Microascales</taxon>
        <taxon>Microascaceae</taxon>
        <taxon>Cephalotrichum</taxon>
    </lineage>
</organism>
<proteinExistence type="inferred from homology"/>
<name>A0AAE8MZR2_9PEZI</name>
<comment type="caution">
    <text evidence="5">The sequence shown here is derived from an EMBL/GenBank/DDBJ whole genome shotgun (WGS) entry which is preliminary data.</text>
</comment>
<reference evidence="5" key="1">
    <citation type="submission" date="2018-03" db="EMBL/GenBank/DDBJ databases">
        <authorList>
            <person name="Guldener U."/>
        </authorList>
    </citation>
    <scope>NUCLEOTIDE SEQUENCE</scope>
</reference>
<keyword evidence="3" id="KW-1133">Transmembrane helix</keyword>
<feature type="transmembrane region" description="Helical" evidence="3">
    <location>
        <begin position="54"/>
        <end position="71"/>
    </location>
</feature>
<evidence type="ECO:0000256" key="3">
    <source>
        <dbReference type="SAM" id="Phobius"/>
    </source>
</evidence>
<evidence type="ECO:0000313" key="5">
    <source>
        <dbReference type="EMBL" id="SPO02157.1"/>
    </source>
</evidence>
<dbReference type="InterPro" id="IPR006598">
    <property type="entry name" value="CAP10"/>
</dbReference>
<dbReference type="InterPro" id="IPR051091">
    <property type="entry name" value="O-Glucosyltr/Glycosyltrsf_90"/>
</dbReference>
<feature type="transmembrane region" description="Helical" evidence="3">
    <location>
        <begin position="314"/>
        <end position="337"/>
    </location>
</feature>
<evidence type="ECO:0000256" key="2">
    <source>
        <dbReference type="ARBA" id="ARBA00022679"/>
    </source>
</evidence>
<dbReference type="Proteomes" id="UP001187682">
    <property type="component" value="Unassembled WGS sequence"/>
</dbReference>
<dbReference type="PANTHER" id="PTHR12203">
    <property type="entry name" value="KDEL LYS-ASP-GLU-LEU CONTAINING - RELATED"/>
    <property type="match status" value="1"/>
</dbReference>
<sequence length="911" mass="99659">MAAWFRAHSLGFLGDGIRSESAAGAILTLSLCAVSIYARLSLTFERYALLDEPRGTAVAAVAVATSLVWLASGLASPARPGSIAHWVISLCLFLRVEIFLAVSRETQCSSPGIEALLCIPLVIYEIFFSPKVEEHAEDTSDPWGSVLVDVVTWCSTSTTCLIASVVALSLGAYSAIAQTSRTTYFCSSVYDHAARDLGLQWLGMCLDAIAAILLWRVLYWTNSTKARLHTLSSILNNSLAANSLIFFASVLFAHSNPRFVRVSDALTDGVLLAVLLTASSLLMCESTPITPLSIITATYGKVASLQNVDRMKTFLHGTTSSAVNPLWALWFGFSLILSRTHLHMLSTGFRTFLFFTMTATLFACLPISLLRAGDHQMAYHPLNKLIYESRVSSDRWLMRASISTTLRLAVSEYRERNGGRDPPPKFNAWFEFAMSRNSAIVDHFGQIGDDILPFWELSPQTIRSRVELLAGQPDVGMVRVRSGAASTEGGNNEGNKKDLGGLVSIISAFSQHLPDMDIPVNLLHHPRVLPAHVGTSGPWTATSVLERREMEALACPAGSATRARQVFQIRDLSVDSSKPYSKGQFVAGWQKSLDTCRQPDVPYLHGFHMTTPSSHKPFTQLMPLFGRTKTGGYADILVPFPGDDEPSSSLPFDSKTNALYWRGGYGDLAAADQALRGNHKHRLVHLFNNASTSDETVVVLPAQGGKFVNARVTTIQLDELLPINVGFTTDPTLHSCSSPTACDPALQEFGASEPDKDPLSHRYLLLLDTDSGPASSPGVPTALRSSSVPFVSTIFTEWFTERIQPWVHFVPVDVRYMGLHSTLAYFMGLGGDEGVGGDEGEGGKSVTLAGRELVMNGDTEDARWIASQGKAWAEKALRREDMEVYLFRLLLEWARVVDDKRDELAFVYEGE</sequence>
<keyword evidence="6" id="KW-1185">Reference proteome</keyword>
<gene>
    <name evidence="5" type="ORF">DNG_04830</name>
</gene>
<protein>
    <submittedName>
        <fullName evidence="5">Related to capsular associated protein</fullName>
    </submittedName>
</protein>